<organism evidence="2 3">
    <name type="scientific">Tribolium castaneum</name>
    <name type="common">Red flour beetle</name>
    <dbReference type="NCBI Taxonomy" id="7070"/>
    <lineage>
        <taxon>Eukaryota</taxon>
        <taxon>Metazoa</taxon>
        <taxon>Ecdysozoa</taxon>
        <taxon>Arthropoda</taxon>
        <taxon>Hexapoda</taxon>
        <taxon>Insecta</taxon>
        <taxon>Pterygota</taxon>
        <taxon>Neoptera</taxon>
        <taxon>Endopterygota</taxon>
        <taxon>Coleoptera</taxon>
        <taxon>Polyphaga</taxon>
        <taxon>Cucujiformia</taxon>
        <taxon>Tenebrionidae</taxon>
        <taxon>Tenebrionidae incertae sedis</taxon>
        <taxon>Tribolium</taxon>
    </lineage>
</organism>
<dbReference type="EMBL" id="KQ971312">
    <property type="protein sequence ID" value="EEZ97938.1"/>
    <property type="molecule type" value="Genomic_DNA"/>
</dbReference>
<keyword evidence="1" id="KW-0812">Transmembrane</keyword>
<reference evidence="2 3" key="2">
    <citation type="journal article" date="2010" name="Nucleic Acids Res.">
        <title>BeetleBase in 2010: revisions to provide comprehensive genomic information for Tribolium castaneum.</title>
        <authorList>
            <person name="Kim H.S."/>
            <person name="Murphy T."/>
            <person name="Xia J."/>
            <person name="Caragea D."/>
            <person name="Park Y."/>
            <person name="Beeman R.W."/>
            <person name="Lorenzen M.D."/>
            <person name="Butcher S."/>
            <person name="Manak J.R."/>
            <person name="Brown S.J."/>
        </authorList>
    </citation>
    <scope>GENOME REANNOTATION</scope>
    <source>
        <strain evidence="2 3">Georgia GA2</strain>
    </source>
</reference>
<proteinExistence type="predicted"/>
<evidence type="ECO:0000313" key="2">
    <source>
        <dbReference type="EMBL" id="EEZ97938.1"/>
    </source>
</evidence>
<dbReference type="HOGENOM" id="CLU_1436162_0_0_1"/>
<feature type="transmembrane region" description="Helical" evidence="1">
    <location>
        <begin position="137"/>
        <end position="159"/>
    </location>
</feature>
<protein>
    <submittedName>
        <fullName evidence="2">Uncharacterized protein</fullName>
    </submittedName>
</protein>
<dbReference type="KEGG" id="tca:103315256"/>
<evidence type="ECO:0000313" key="3">
    <source>
        <dbReference type="Proteomes" id="UP000007266"/>
    </source>
</evidence>
<keyword evidence="3" id="KW-1185">Reference proteome</keyword>
<sequence length="189" mass="20317">MSGPTLFSFPIKGATKSFGTTLQVTDDQNVLKIGQSFTPPATTLISEITNSTVTAETATTPEISQNITTTITTVITEVTDSTTETIGIFENNITSAVAEIKNSTQNTTSTPLDVFSSTTDVSNQIYYEGYDVEGKTLYVVLGVIIVSLLLIIVILIVVYKRYKASRSGSLDCATDLSQVTISNGRMKSY</sequence>
<dbReference type="Proteomes" id="UP000007266">
    <property type="component" value="Linkage group 2"/>
</dbReference>
<dbReference type="OrthoDB" id="10555151at2759"/>
<reference evidence="2 3" key="1">
    <citation type="journal article" date="2008" name="Nature">
        <title>The genome of the model beetle and pest Tribolium castaneum.</title>
        <authorList>
            <consortium name="Tribolium Genome Sequencing Consortium"/>
            <person name="Richards S."/>
            <person name="Gibbs R.A."/>
            <person name="Weinstock G.M."/>
            <person name="Brown S.J."/>
            <person name="Denell R."/>
            <person name="Beeman R.W."/>
            <person name="Gibbs R."/>
            <person name="Beeman R.W."/>
            <person name="Brown S.J."/>
            <person name="Bucher G."/>
            <person name="Friedrich M."/>
            <person name="Grimmelikhuijzen C.J."/>
            <person name="Klingler M."/>
            <person name="Lorenzen M."/>
            <person name="Richards S."/>
            <person name="Roth S."/>
            <person name="Schroder R."/>
            <person name="Tautz D."/>
            <person name="Zdobnov E.M."/>
            <person name="Muzny D."/>
            <person name="Gibbs R.A."/>
            <person name="Weinstock G.M."/>
            <person name="Attaway T."/>
            <person name="Bell S."/>
            <person name="Buhay C.J."/>
            <person name="Chandrabose M.N."/>
            <person name="Chavez D."/>
            <person name="Clerk-Blankenburg K.P."/>
            <person name="Cree A."/>
            <person name="Dao M."/>
            <person name="Davis C."/>
            <person name="Chacko J."/>
            <person name="Dinh H."/>
            <person name="Dugan-Rocha S."/>
            <person name="Fowler G."/>
            <person name="Garner T.T."/>
            <person name="Garnes J."/>
            <person name="Gnirke A."/>
            <person name="Hawes A."/>
            <person name="Hernandez J."/>
            <person name="Hines S."/>
            <person name="Holder M."/>
            <person name="Hume J."/>
            <person name="Jhangiani S.N."/>
            <person name="Joshi V."/>
            <person name="Khan Z.M."/>
            <person name="Jackson L."/>
            <person name="Kovar C."/>
            <person name="Kowis A."/>
            <person name="Lee S."/>
            <person name="Lewis L.R."/>
            <person name="Margolis J."/>
            <person name="Morgan M."/>
            <person name="Nazareth L.V."/>
            <person name="Nguyen N."/>
            <person name="Okwuonu G."/>
            <person name="Parker D."/>
            <person name="Richards S."/>
            <person name="Ruiz S.J."/>
            <person name="Santibanez J."/>
            <person name="Savard J."/>
            <person name="Scherer S.E."/>
            <person name="Schneider B."/>
            <person name="Sodergren E."/>
            <person name="Tautz D."/>
            <person name="Vattahil S."/>
            <person name="Villasana D."/>
            <person name="White C.S."/>
            <person name="Wright R."/>
            <person name="Park Y."/>
            <person name="Beeman R.W."/>
            <person name="Lord J."/>
            <person name="Oppert B."/>
            <person name="Lorenzen M."/>
            <person name="Brown S."/>
            <person name="Wang L."/>
            <person name="Savard J."/>
            <person name="Tautz D."/>
            <person name="Richards S."/>
            <person name="Weinstock G."/>
            <person name="Gibbs R.A."/>
            <person name="Liu Y."/>
            <person name="Worley K."/>
            <person name="Weinstock G."/>
            <person name="Elsik C.G."/>
            <person name="Reese J.T."/>
            <person name="Elhaik E."/>
            <person name="Landan G."/>
            <person name="Graur D."/>
            <person name="Arensburger P."/>
            <person name="Atkinson P."/>
            <person name="Beeman R.W."/>
            <person name="Beidler J."/>
            <person name="Brown S.J."/>
            <person name="Demuth J.P."/>
            <person name="Drury D.W."/>
            <person name="Du Y.Z."/>
            <person name="Fujiwara H."/>
            <person name="Lorenzen M."/>
            <person name="Maselli V."/>
            <person name="Osanai M."/>
            <person name="Park Y."/>
            <person name="Robertson H.M."/>
            <person name="Tu Z."/>
            <person name="Wang J.J."/>
            <person name="Wang S."/>
            <person name="Richards S."/>
            <person name="Song H."/>
            <person name="Zhang L."/>
            <person name="Sodergren E."/>
            <person name="Werner D."/>
            <person name="Stanke M."/>
            <person name="Morgenstern B."/>
            <person name="Solovyev V."/>
            <person name="Kosarev P."/>
            <person name="Brown G."/>
            <person name="Chen H.C."/>
            <person name="Ermolaeva O."/>
            <person name="Hlavina W."/>
            <person name="Kapustin Y."/>
            <person name="Kiryutin B."/>
            <person name="Kitts P."/>
            <person name="Maglott D."/>
            <person name="Pruitt K."/>
            <person name="Sapojnikov V."/>
            <person name="Souvorov A."/>
            <person name="Mackey A.J."/>
            <person name="Waterhouse R.M."/>
            <person name="Wyder S."/>
            <person name="Zdobnov E.M."/>
            <person name="Zdobnov E.M."/>
            <person name="Wyder S."/>
            <person name="Kriventseva E.V."/>
            <person name="Kadowaki T."/>
            <person name="Bork P."/>
            <person name="Aranda M."/>
            <person name="Bao R."/>
            <person name="Beermann A."/>
            <person name="Berns N."/>
            <person name="Bolognesi R."/>
            <person name="Bonneton F."/>
            <person name="Bopp D."/>
            <person name="Brown S.J."/>
            <person name="Bucher G."/>
            <person name="Butts T."/>
            <person name="Chaumot A."/>
            <person name="Denell R.E."/>
            <person name="Ferrier D.E."/>
            <person name="Friedrich M."/>
            <person name="Gordon C.M."/>
            <person name="Jindra M."/>
            <person name="Klingler M."/>
            <person name="Lan Q."/>
            <person name="Lattorff H.M."/>
            <person name="Laudet V."/>
            <person name="von Levetsow C."/>
            <person name="Liu Z."/>
            <person name="Lutz R."/>
            <person name="Lynch J.A."/>
            <person name="da Fonseca R.N."/>
            <person name="Posnien N."/>
            <person name="Reuter R."/>
            <person name="Roth S."/>
            <person name="Savard J."/>
            <person name="Schinko J.B."/>
            <person name="Schmitt C."/>
            <person name="Schoppmeier M."/>
            <person name="Schroder R."/>
            <person name="Shippy T.D."/>
            <person name="Simonnet F."/>
            <person name="Marques-Souza H."/>
            <person name="Tautz D."/>
            <person name="Tomoyasu Y."/>
            <person name="Trauner J."/>
            <person name="Van der Zee M."/>
            <person name="Vervoort M."/>
            <person name="Wittkopp N."/>
            <person name="Wimmer E.A."/>
            <person name="Yang X."/>
            <person name="Jones A.K."/>
            <person name="Sattelle D.B."/>
            <person name="Ebert P.R."/>
            <person name="Nelson D."/>
            <person name="Scott J.G."/>
            <person name="Beeman R.W."/>
            <person name="Muthukrishnan S."/>
            <person name="Kramer K.J."/>
            <person name="Arakane Y."/>
            <person name="Beeman R.W."/>
            <person name="Zhu Q."/>
            <person name="Hogenkamp D."/>
            <person name="Dixit R."/>
            <person name="Oppert B."/>
            <person name="Jiang H."/>
            <person name="Zou Z."/>
            <person name="Marshall J."/>
            <person name="Elpidina E."/>
            <person name="Vinokurov K."/>
            <person name="Oppert C."/>
            <person name="Zou Z."/>
            <person name="Evans J."/>
            <person name="Lu Z."/>
            <person name="Zhao P."/>
            <person name="Sumathipala N."/>
            <person name="Altincicek B."/>
            <person name="Vilcinskas A."/>
            <person name="Williams M."/>
            <person name="Hultmark D."/>
            <person name="Hetru C."/>
            <person name="Jiang H."/>
            <person name="Grimmelikhuijzen C.J."/>
            <person name="Hauser F."/>
            <person name="Cazzamali G."/>
            <person name="Williamson M."/>
            <person name="Park Y."/>
            <person name="Li B."/>
            <person name="Tanaka Y."/>
            <person name="Predel R."/>
            <person name="Neupert S."/>
            <person name="Schachtner J."/>
            <person name="Verleyen P."/>
            <person name="Raible F."/>
            <person name="Bork P."/>
            <person name="Friedrich M."/>
            <person name="Walden K.K."/>
            <person name="Robertson H.M."/>
            <person name="Angeli S."/>
            <person name="Foret S."/>
            <person name="Bucher G."/>
            <person name="Schuetz S."/>
            <person name="Maleszka R."/>
            <person name="Wimmer E.A."/>
            <person name="Beeman R.W."/>
            <person name="Lorenzen M."/>
            <person name="Tomoyasu Y."/>
            <person name="Miller S.C."/>
            <person name="Grossmann D."/>
            <person name="Bucher G."/>
        </authorList>
    </citation>
    <scope>NUCLEOTIDE SEQUENCE [LARGE SCALE GENOMIC DNA]</scope>
    <source>
        <strain evidence="2 3">Georgia GA2</strain>
    </source>
</reference>
<keyword evidence="1" id="KW-0472">Membrane</keyword>
<accession>D6WAW6</accession>
<dbReference type="AlphaFoldDB" id="D6WAW6"/>
<evidence type="ECO:0000256" key="1">
    <source>
        <dbReference type="SAM" id="Phobius"/>
    </source>
</evidence>
<gene>
    <name evidence="2" type="primary">GLEAN_00327</name>
    <name evidence="2" type="ORF">TcasGA2_TC000327</name>
</gene>
<name>D6WAW6_TRICA</name>
<keyword evidence="1" id="KW-1133">Transmembrane helix</keyword>